<dbReference type="GO" id="GO:0035251">
    <property type="term" value="F:UDP-glucosyltransferase activity"/>
    <property type="evidence" value="ECO:0000318"/>
    <property type="project" value="GO_Central"/>
</dbReference>
<dbReference type="FunFam" id="3.40.50.2000:FF:000037">
    <property type="entry name" value="Glycosyltransferase"/>
    <property type="match status" value="1"/>
</dbReference>
<dbReference type="PANTHER" id="PTHR48049:SF138">
    <property type="entry name" value="UDP-GLYCOSYLTRANSFERASE 91C1"/>
    <property type="match status" value="1"/>
</dbReference>
<keyword evidence="4" id="KW-0812">Transmembrane</keyword>
<sequence length="466" mass="52502">MEKGSELHIVVFPWLAMGHLIPFLRFSMVLAQKGHRIYFVSTPRNINRLLRSTQKLSSNVSLISLPLLSVPGLPPNAENTSDIPYSKQQLLKKAFDLLQHQLTDFMQSTRPDWVIYDYASHWLPSIASDLGISAAFFSLFTAATLSFVGPPSMLMNGEDSRSKAEDFTVVPKWVPFESNVMYRIHEITKYVDKTKQDETGPSDSVRFGFAAGEADLVIIRSSPELEPEWFELLGNLLTKPIIPLGWLPPEEEEYRSSDIEWAYIKEWLDKKEAESVVYVALGTEASLTRQEVSELAVGLEKSRSPFLWALKSTPGSTQNVLEMLPDGFEERVKDNGLIYKEWAPQVKILGHESVGVFLTHCGWNSVVEGLSFNRVLIMFPVLNDQGLNARLLQGKNLGIEIPRNEQDGAFTSDSVAELVRQAKIDDPDNMTKKMRGLIGDRDRNSQLTSAVVHYLEENKISKLRAC</sequence>
<dbReference type="AlphaFoldDB" id="A0A2C9U2E4"/>
<proteinExistence type="inferred from homology"/>
<keyword evidence="3" id="KW-0808">Transferase</keyword>
<dbReference type="EMBL" id="CM004404">
    <property type="protein sequence ID" value="OAY23156.1"/>
    <property type="molecule type" value="Genomic_DNA"/>
</dbReference>
<dbReference type="InterPro" id="IPR002213">
    <property type="entry name" value="UDP_glucos_trans"/>
</dbReference>
<dbReference type="Pfam" id="PF00201">
    <property type="entry name" value="UDPGT"/>
    <property type="match status" value="1"/>
</dbReference>
<comment type="similarity">
    <text evidence="1">Belongs to the UDP-glycosyltransferase family.</text>
</comment>
<keyword evidence="4" id="KW-1133">Transmembrane helix</keyword>
<evidence type="ECO:0000256" key="3">
    <source>
        <dbReference type="ARBA" id="ARBA00022679"/>
    </source>
</evidence>
<evidence type="ECO:0000256" key="2">
    <source>
        <dbReference type="ARBA" id="ARBA00022676"/>
    </source>
</evidence>
<reference evidence="5" key="1">
    <citation type="submission" date="2016-02" db="EMBL/GenBank/DDBJ databases">
        <title>WGS assembly of Manihot esculenta.</title>
        <authorList>
            <person name="Bredeson J.V."/>
            <person name="Prochnik S.E."/>
            <person name="Lyons J.B."/>
            <person name="Schmutz J."/>
            <person name="Grimwood J."/>
            <person name="Vrebalov J."/>
            <person name="Bart R.S."/>
            <person name="Amuge T."/>
            <person name="Ferguson M.E."/>
            <person name="Green R."/>
            <person name="Putnam N."/>
            <person name="Stites J."/>
            <person name="Rounsley S."/>
            <person name="Rokhsar D.S."/>
        </authorList>
    </citation>
    <scope>NUCLEOTIDE SEQUENCE [LARGE SCALE GENOMIC DNA]</scope>
    <source>
        <tissue evidence="5">Leaf</tissue>
    </source>
</reference>
<keyword evidence="2" id="KW-0328">Glycosyltransferase</keyword>
<evidence type="ECO:0008006" key="6">
    <source>
        <dbReference type="Google" id="ProtNLM"/>
    </source>
</evidence>
<dbReference type="CDD" id="cd03784">
    <property type="entry name" value="GT1_Gtf-like"/>
    <property type="match status" value="1"/>
</dbReference>
<gene>
    <name evidence="5" type="ORF">MANES_18G056200</name>
</gene>
<dbReference type="SUPFAM" id="SSF53756">
    <property type="entry name" value="UDP-Glycosyltransferase/glycogen phosphorylase"/>
    <property type="match status" value="1"/>
</dbReference>
<protein>
    <recommendedName>
        <fullName evidence="6">Glycosyltransferase</fullName>
    </recommendedName>
</protein>
<dbReference type="FunFam" id="3.40.50.2000:FF:000088">
    <property type="entry name" value="Glycosyltransferase"/>
    <property type="match status" value="1"/>
</dbReference>
<evidence type="ECO:0000256" key="1">
    <source>
        <dbReference type="ARBA" id="ARBA00009995"/>
    </source>
</evidence>
<dbReference type="PANTHER" id="PTHR48049">
    <property type="entry name" value="GLYCOSYLTRANSFERASE"/>
    <property type="match status" value="1"/>
</dbReference>
<dbReference type="InterPro" id="IPR050481">
    <property type="entry name" value="UDP-glycosyltransf_plant"/>
</dbReference>
<name>A0A2C9U2E4_MANES</name>
<evidence type="ECO:0000313" key="5">
    <source>
        <dbReference type="EMBL" id="OAY23156.1"/>
    </source>
</evidence>
<accession>A0A2C9U2E4</accession>
<organism evidence="5">
    <name type="scientific">Manihot esculenta</name>
    <name type="common">Cassava</name>
    <name type="synonym">Jatropha manihot</name>
    <dbReference type="NCBI Taxonomy" id="3983"/>
    <lineage>
        <taxon>Eukaryota</taxon>
        <taxon>Viridiplantae</taxon>
        <taxon>Streptophyta</taxon>
        <taxon>Embryophyta</taxon>
        <taxon>Tracheophyta</taxon>
        <taxon>Spermatophyta</taxon>
        <taxon>Magnoliopsida</taxon>
        <taxon>eudicotyledons</taxon>
        <taxon>Gunneridae</taxon>
        <taxon>Pentapetalae</taxon>
        <taxon>rosids</taxon>
        <taxon>fabids</taxon>
        <taxon>Malpighiales</taxon>
        <taxon>Euphorbiaceae</taxon>
        <taxon>Crotonoideae</taxon>
        <taxon>Manihoteae</taxon>
        <taxon>Manihot</taxon>
    </lineage>
</organism>
<evidence type="ECO:0000256" key="4">
    <source>
        <dbReference type="SAM" id="Phobius"/>
    </source>
</evidence>
<dbReference type="OMA" id="GSECSMD"/>
<dbReference type="Gene3D" id="3.40.50.2000">
    <property type="entry name" value="Glycogen Phosphorylase B"/>
    <property type="match status" value="2"/>
</dbReference>
<keyword evidence="4" id="KW-0472">Membrane</keyword>
<feature type="transmembrane region" description="Helical" evidence="4">
    <location>
        <begin position="12"/>
        <end position="31"/>
    </location>
</feature>